<dbReference type="InterPro" id="IPR000835">
    <property type="entry name" value="HTH_MarR-typ"/>
</dbReference>
<name>A0A2K9NVR4_BACTC</name>
<dbReference type="OrthoDB" id="5292830at2"/>
<dbReference type="InterPro" id="IPR011991">
    <property type="entry name" value="ArsR-like_HTH"/>
</dbReference>
<keyword evidence="1" id="KW-0805">Transcription regulation</keyword>
<dbReference type="GO" id="GO:0003700">
    <property type="term" value="F:DNA-binding transcription factor activity"/>
    <property type="evidence" value="ECO:0007669"/>
    <property type="project" value="InterPro"/>
</dbReference>
<evidence type="ECO:0000256" key="3">
    <source>
        <dbReference type="ARBA" id="ARBA00023163"/>
    </source>
</evidence>
<reference evidence="4 5" key="1">
    <citation type="submission" date="2018-01" db="EMBL/GenBank/DDBJ databases">
        <title>Complete genome sequence of Bacteriovorax stolpii DSM12778.</title>
        <authorList>
            <person name="Tang B."/>
            <person name="Chang J."/>
        </authorList>
    </citation>
    <scope>NUCLEOTIDE SEQUENCE [LARGE SCALE GENOMIC DNA]</scope>
    <source>
        <strain evidence="4 5">DSM 12778</strain>
    </source>
</reference>
<dbReference type="AlphaFoldDB" id="A0A2K9NVR4"/>
<evidence type="ECO:0000256" key="2">
    <source>
        <dbReference type="ARBA" id="ARBA00023125"/>
    </source>
</evidence>
<evidence type="ECO:0000256" key="1">
    <source>
        <dbReference type="ARBA" id="ARBA00023015"/>
    </source>
</evidence>
<accession>A0A2K9NVR4</accession>
<evidence type="ECO:0000313" key="5">
    <source>
        <dbReference type="Proteomes" id="UP000235584"/>
    </source>
</evidence>
<protein>
    <submittedName>
        <fullName evidence="4">Uncharacterized protein</fullName>
    </submittedName>
</protein>
<dbReference type="Gene3D" id="1.10.10.10">
    <property type="entry name" value="Winged helix-like DNA-binding domain superfamily/Winged helix DNA-binding domain"/>
    <property type="match status" value="1"/>
</dbReference>
<dbReference type="SUPFAM" id="SSF46785">
    <property type="entry name" value="Winged helix' DNA-binding domain"/>
    <property type="match status" value="1"/>
</dbReference>
<dbReference type="InterPro" id="IPR036390">
    <property type="entry name" value="WH_DNA-bd_sf"/>
</dbReference>
<dbReference type="CDD" id="cd00090">
    <property type="entry name" value="HTH_ARSR"/>
    <property type="match status" value="1"/>
</dbReference>
<dbReference type="PANTHER" id="PTHR42756">
    <property type="entry name" value="TRANSCRIPTIONAL REGULATOR, MARR"/>
    <property type="match status" value="1"/>
</dbReference>
<evidence type="ECO:0000313" key="4">
    <source>
        <dbReference type="EMBL" id="AUN99609.1"/>
    </source>
</evidence>
<keyword evidence="2" id="KW-0238">DNA-binding</keyword>
<gene>
    <name evidence="4" type="ORF">C0V70_16140</name>
</gene>
<dbReference type="PRINTS" id="PR00598">
    <property type="entry name" value="HTHMARR"/>
</dbReference>
<dbReference type="Pfam" id="PF12802">
    <property type="entry name" value="MarR_2"/>
    <property type="match status" value="1"/>
</dbReference>
<proteinExistence type="predicted"/>
<sequence length="180" mass="20660">MEHTSILDIKSDPVYQELLTNYPEVSPEAVETILQFHKVSSLINMRREATLSEFGLTPGRFQLLMLLKRQEPVHALSPSELAKRTGVTRGTMTQFIDAIEKDGFVKRVEDPKDRRGMLVELTQVGEDKLKQVLPIHISRMEHYTRVLNSDERKMMIHIMTKMVSTFDAAAQDELTIKHQA</sequence>
<dbReference type="InterPro" id="IPR036388">
    <property type="entry name" value="WH-like_DNA-bd_sf"/>
</dbReference>
<keyword evidence="3" id="KW-0804">Transcription</keyword>
<dbReference type="PANTHER" id="PTHR42756:SF1">
    <property type="entry name" value="TRANSCRIPTIONAL REPRESSOR OF EMRAB OPERON"/>
    <property type="match status" value="1"/>
</dbReference>
<dbReference type="KEGG" id="bsto:C0V70_16140"/>
<dbReference type="EMBL" id="CP025704">
    <property type="protein sequence ID" value="AUN99609.1"/>
    <property type="molecule type" value="Genomic_DNA"/>
</dbReference>
<dbReference type="SMART" id="SM00347">
    <property type="entry name" value="HTH_MARR"/>
    <property type="match status" value="1"/>
</dbReference>
<dbReference type="PROSITE" id="PS50995">
    <property type="entry name" value="HTH_MARR_2"/>
    <property type="match status" value="1"/>
</dbReference>
<organism evidence="4 5">
    <name type="scientific">Bacteriovorax stolpii</name>
    <name type="common">Bdellovibrio stolpii</name>
    <dbReference type="NCBI Taxonomy" id="960"/>
    <lineage>
        <taxon>Bacteria</taxon>
        <taxon>Pseudomonadati</taxon>
        <taxon>Bdellovibrionota</taxon>
        <taxon>Bacteriovoracia</taxon>
        <taxon>Bacteriovoracales</taxon>
        <taxon>Bacteriovoracaceae</taxon>
        <taxon>Bacteriovorax</taxon>
    </lineage>
</organism>
<keyword evidence="5" id="KW-1185">Reference proteome</keyword>
<dbReference type="RefSeq" id="WP_102244900.1">
    <property type="nucleotide sequence ID" value="NZ_CP025704.1"/>
</dbReference>
<dbReference type="GO" id="GO:0003677">
    <property type="term" value="F:DNA binding"/>
    <property type="evidence" value="ECO:0007669"/>
    <property type="project" value="UniProtKB-KW"/>
</dbReference>
<dbReference type="Proteomes" id="UP000235584">
    <property type="component" value="Chromosome"/>
</dbReference>